<gene>
    <name evidence="7" type="ORF">TsocGM_07370</name>
</gene>
<name>A0A432MMQ0_9BACT</name>
<dbReference type="GO" id="GO:0005886">
    <property type="term" value="C:plasma membrane"/>
    <property type="evidence" value="ECO:0007669"/>
    <property type="project" value="TreeGrafter"/>
</dbReference>
<proteinExistence type="predicted"/>
<accession>A0A432MMQ0</accession>
<protein>
    <submittedName>
        <fullName evidence="7">Calcium/sodium antiporter</fullName>
    </submittedName>
</protein>
<dbReference type="InterPro" id="IPR004481">
    <property type="entry name" value="K/Na/Ca-exchanger"/>
</dbReference>
<dbReference type="PANTHER" id="PTHR10846">
    <property type="entry name" value="SODIUM/POTASSIUM/CALCIUM EXCHANGER"/>
    <property type="match status" value="1"/>
</dbReference>
<sequence length="361" mass="37062">MATALMFLAGLTLLIVGAEAFVRGASALARALGIAPLVIGLTVVAFGTSAPELAISLYAGWRGNAEIALGNVVGSNIFNVLFILGVSSLVAPLVVAGRLVRLDVPLVILASVLTLVLGIDGEIGRLDGLGLFAGIVAYTTWLIRQGRSAVREQSALAGEGDDLGLGRGWLAVDLTIIAAGLGLLVVGSRLLVSASVAIATGLGVSERIVGLTIVAAGTSLPEVATSVVASLRGERDIAVGNVVGSNLFNLLCVLGLTAAVSGGVAVRPDAMRFDLPLMIASAVACMPIFFSGHRISRWEGLLFLGYYFAYTADIVLVATGNAALGTFRVVMAAFVTPLTVVTLAVVTAREVRARRPSRSSR</sequence>
<dbReference type="InterPro" id="IPR044880">
    <property type="entry name" value="NCX_ion-bd_dom_sf"/>
</dbReference>
<dbReference type="Pfam" id="PF01699">
    <property type="entry name" value="Na_Ca_ex"/>
    <property type="match status" value="2"/>
</dbReference>
<feature type="transmembrane region" description="Helical" evidence="5">
    <location>
        <begin position="169"/>
        <end position="192"/>
    </location>
</feature>
<evidence type="ECO:0000313" key="7">
    <source>
        <dbReference type="EMBL" id="RUL88338.1"/>
    </source>
</evidence>
<dbReference type="Gene3D" id="1.20.1420.30">
    <property type="entry name" value="NCX, central ion-binding region"/>
    <property type="match status" value="2"/>
</dbReference>
<feature type="domain" description="Sodium/calcium exchanger membrane region" evidence="6">
    <location>
        <begin position="4"/>
        <end position="143"/>
    </location>
</feature>
<dbReference type="NCBIfam" id="TIGR00367">
    <property type="entry name" value="calcium/sodium antiporter"/>
    <property type="match status" value="1"/>
</dbReference>
<evidence type="ECO:0000256" key="3">
    <source>
        <dbReference type="ARBA" id="ARBA00022989"/>
    </source>
</evidence>
<dbReference type="PANTHER" id="PTHR10846:SF8">
    <property type="entry name" value="INNER MEMBRANE PROTEIN YRBG"/>
    <property type="match status" value="1"/>
</dbReference>
<reference evidence="7 8" key="2">
    <citation type="submission" date="2019-01" db="EMBL/GenBank/DDBJ databases">
        <title>Tautonia sociabilis, a novel thermotolerant planctomycete of Isosphaeraceae family, isolated from a 4000 m deep subterranean habitat.</title>
        <authorList>
            <person name="Kovaleva O.L."/>
            <person name="Elcheninov A.G."/>
            <person name="Van Heerden E."/>
            <person name="Toshchakov S.V."/>
            <person name="Novikov A."/>
            <person name="Bonch-Osmolovskaya E.A."/>
            <person name="Kublanov I.V."/>
        </authorList>
    </citation>
    <scope>NUCLEOTIDE SEQUENCE [LARGE SCALE GENOMIC DNA]</scope>
    <source>
        <strain evidence="7 8">GM2012</strain>
    </source>
</reference>
<keyword evidence="8" id="KW-1185">Reference proteome</keyword>
<evidence type="ECO:0000256" key="2">
    <source>
        <dbReference type="ARBA" id="ARBA00022692"/>
    </source>
</evidence>
<dbReference type="GO" id="GO:0005262">
    <property type="term" value="F:calcium channel activity"/>
    <property type="evidence" value="ECO:0007669"/>
    <property type="project" value="TreeGrafter"/>
</dbReference>
<comment type="subcellular location">
    <subcellularLocation>
        <location evidence="1">Membrane</location>
        <topology evidence="1">Multi-pass membrane protein</topology>
    </subcellularLocation>
</comment>
<dbReference type="AlphaFoldDB" id="A0A432MMQ0"/>
<feature type="transmembrane region" description="Helical" evidence="5">
    <location>
        <begin position="102"/>
        <end position="119"/>
    </location>
</feature>
<evidence type="ECO:0000313" key="8">
    <source>
        <dbReference type="Proteomes" id="UP000280296"/>
    </source>
</evidence>
<comment type="caution">
    <text evidence="7">The sequence shown here is derived from an EMBL/GenBank/DDBJ whole genome shotgun (WGS) entry which is preliminary data.</text>
</comment>
<evidence type="ECO:0000256" key="4">
    <source>
        <dbReference type="ARBA" id="ARBA00023136"/>
    </source>
</evidence>
<feature type="transmembrane region" description="Helical" evidence="5">
    <location>
        <begin position="247"/>
        <end position="267"/>
    </location>
</feature>
<feature type="transmembrane region" description="Helical" evidence="5">
    <location>
        <begin position="126"/>
        <end position="143"/>
    </location>
</feature>
<organism evidence="7 8">
    <name type="scientific">Tautonia sociabilis</name>
    <dbReference type="NCBI Taxonomy" id="2080755"/>
    <lineage>
        <taxon>Bacteria</taxon>
        <taxon>Pseudomonadati</taxon>
        <taxon>Planctomycetota</taxon>
        <taxon>Planctomycetia</taxon>
        <taxon>Isosphaerales</taxon>
        <taxon>Isosphaeraceae</taxon>
        <taxon>Tautonia</taxon>
    </lineage>
</organism>
<dbReference type="Gene3D" id="6.10.280.80">
    <property type="entry name" value="NCX, peripheral helical region"/>
    <property type="match status" value="1"/>
</dbReference>
<dbReference type="Proteomes" id="UP000280296">
    <property type="component" value="Unassembled WGS sequence"/>
</dbReference>
<keyword evidence="2 5" id="KW-0812">Transmembrane</keyword>
<feature type="transmembrane region" description="Helical" evidence="5">
    <location>
        <begin position="329"/>
        <end position="348"/>
    </location>
</feature>
<feature type="domain" description="Sodium/calcium exchanger membrane region" evidence="6">
    <location>
        <begin position="175"/>
        <end position="312"/>
    </location>
</feature>
<feature type="transmembrane region" description="Helical" evidence="5">
    <location>
        <begin position="37"/>
        <end position="61"/>
    </location>
</feature>
<dbReference type="EMBL" id="RYZH01000011">
    <property type="protein sequence ID" value="RUL88338.1"/>
    <property type="molecule type" value="Genomic_DNA"/>
</dbReference>
<reference evidence="7 8" key="1">
    <citation type="submission" date="2018-12" db="EMBL/GenBank/DDBJ databases">
        <authorList>
            <person name="Toschakov S.V."/>
        </authorList>
    </citation>
    <scope>NUCLEOTIDE SEQUENCE [LARGE SCALE GENOMIC DNA]</scope>
    <source>
        <strain evidence="7 8">GM2012</strain>
    </source>
</reference>
<dbReference type="GO" id="GO:0006874">
    <property type="term" value="P:intracellular calcium ion homeostasis"/>
    <property type="evidence" value="ECO:0007669"/>
    <property type="project" value="TreeGrafter"/>
</dbReference>
<dbReference type="RefSeq" id="WP_126724665.1">
    <property type="nucleotide sequence ID" value="NZ_RYZH01000011.1"/>
</dbReference>
<keyword evidence="3 5" id="KW-1133">Transmembrane helix</keyword>
<keyword evidence="4 5" id="KW-0472">Membrane</keyword>
<dbReference type="GO" id="GO:0008273">
    <property type="term" value="F:calcium, potassium:sodium antiporter activity"/>
    <property type="evidence" value="ECO:0007669"/>
    <property type="project" value="TreeGrafter"/>
</dbReference>
<feature type="transmembrane region" description="Helical" evidence="5">
    <location>
        <begin position="302"/>
        <end position="323"/>
    </location>
</feature>
<evidence type="ECO:0000256" key="5">
    <source>
        <dbReference type="SAM" id="Phobius"/>
    </source>
</evidence>
<dbReference type="OrthoDB" id="9794225at2"/>
<evidence type="ECO:0000256" key="1">
    <source>
        <dbReference type="ARBA" id="ARBA00004141"/>
    </source>
</evidence>
<dbReference type="InterPro" id="IPR004837">
    <property type="entry name" value="NaCa_Exmemb"/>
</dbReference>
<feature type="transmembrane region" description="Helical" evidence="5">
    <location>
        <begin position="73"/>
        <end position="96"/>
    </location>
</feature>
<evidence type="ECO:0000259" key="6">
    <source>
        <dbReference type="Pfam" id="PF01699"/>
    </source>
</evidence>
<feature type="transmembrane region" description="Helical" evidence="5">
    <location>
        <begin position="273"/>
        <end position="290"/>
    </location>
</feature>